<feature type="compositionally biased region" description="Basic residues" evidence="1">
    <location>
        <begin position="135"/>
        <end position="146"/>
    </location>
</feature>
<accession>A0ABW1IZS0</accession>
<feature type="domain" description="DUF5667" evidence="3">
    <location>
        <begin position="189"/>
        <end position="266"/>
    </location>
</feature>
<dbReference type="Pfam" id="PF18915">
    <property type="entry name" value="DUF5667"/>
    <property type="match status" value="1"/>
</dbReference>
<comment type="caution">
    <text evidence="4">The sequence shown here is derived from an EMBL/GenBank/DDBJ whole genome shotgun (WGS) entry which is preliminary data.</text>
</comment>
<evidence type="ECO:0000256" key="1">
    <source>
        <dbReference type="SAM" id="MobiDB-lite"/>
    </source>
</evidence>
<feature type="region of interest" description="Disordered" evidence="1">
    <location>
        <begin position="1"/>
        <end position="160"/>
    </location>
</feature>
<dbReference type="RefSeq" id="WP_379584036.1">
    <property type="nucleotide sequence ID" value="NZ_JBHSQW010000014.1"/>
</dbReference>
<feature type="region of interest" description="Disordered" evidence="1">
    <location>
        <begin position="348"/>
        <end position="455"/>
    </location>
</feature>
<reference evidence="5" key="1">
    <citation type="journal article" date="2019" name="Int. J. Syst. Evol. Microbiol.">
        <title>The Global Catalogue of Microorganisms (GCM) 10K type strain sequencing project: providing services to taxonomists for standard genome sequencing and annotation.</title>
        <authorList>
            <consortium name="The Broad Institute Genomics Platform"/>
            <consortium name="The Broad Institute Genome Sequencing Center for Infectious Disease"/>
            <person name="Wu L."/>
            <person name="Ma J."/>
        </authorList>
    </citation>
    <scope>NUCLEOTIDE SEQUENCE [LARGE SCALE GENOMIC DNA]</scope>
    <source>
        <strain evidence="5">CCM 8391</strain>
    </source>
</reference>
<evidence type="ECO:0000313" key="4">
    <source>
        <dbReference type="EMBL" id="MFC5994004.1"/>
    </source>
</evidence>
<feature type="compositionally biased region" description="Low complexity" evidence="1">
    <location>
        <begin position="53"/>
        <end position="71"/>
    </location>
</feature>
<proteinExistence type="predicted"/>
<evidence type="ECO:0000259" key="3">
    <source>
        <dbReference type="Pfam" id="PF18915"/>
    </source>
</evidence>
<gene>
    <name evidence="4" type="ORF">ACFQE5_07245</name>
</gene>
<feature type="compositionally biased region" description="Low complexity" evidence="1">
    <location>
        <begin position="364"/>
        <end position="384"/>
    </location>
</feature>
<keyword evidence="2" id="KW-1133">Transmembrane helix</keyword>
<keyword evidence="2" id="KW-0812">Transmembrane</keyword>
<feature type="compositionally biased region" description="Polar residues" evidence="1">
    <location>
        <begin position="415"/>
        <end position="431"/>
    </location>
</feature>
<keyword evidence="2" id="KW-0472">Membrane</keyword>
<keyword evidence="5" id="KW-1185">Reference proteome</keyword>
<feature type="compositionally biased region" description="Pro residues" evidence="1">
    <location>
        <begin position="436"/>
        <end position="447"/>
    </location>
</feature>
<feature type="transmembrane region" description="Helical" evidence="2">
    <location>
        <begin position="164"/>
        <end position="185"/>
    </location>
</feature>
<feature type="compositionally biased region" description="Low complexity" evidence="1">
    <location>
        <begin position="79"/>
        <end position="98"/>
    </location>
</feature>
<dbReference type="InterPro" id="IPR043725">
    <property type="entry name" value="DUF5667"/>
</dbReference>
<dbReference type="EMBL" id="JBHSQW010000014">
    <property type="protein sequence ID" value="MFC5994004.1"/>
    <property type="molecule type" value="Genomic_DNA"/>
</dbReference>
<evidence type="ECO:0000313" key="5">
    <source>
        <dbReference type="Proteomes" id="UP001596302"/>
    </source>
</evidence>
<protein>
    <submittedName>
        <fullName evidence="4">DUF5667 domain-containing protein</fullName>
    </submittedName>
</protein>
<dbReference type="Proteomes" id="UP001596302">
    <property type="component" value="Unassembled WGS sequence"/>
</dbReference>
<name>A0ABW1IZS0_9PSEU</name>
<sequence length="455" mass="46473">MPAGQGEDEQRFAGQEPGRPPGDSAMDELAHEVALAAALDRGRPSLSPDPDATARMRARLFAALAEQAADQPPGPPAPAASRGDAAAPARPLGAAAPADGDETAAEQTTQLAPLRAVDRPEEEPGPATTSLGHGIARRRRGRHTMPRRADERTRPAVRGPRRRVGVLSAAALLVMVAMAGSGVFASRDALPGDALYGIKRITESTSLALTWDDEAKARRHLDLAATRLGEIEQLVARQRAAAPDPALLESTISEFEAAASEGSRMLLTAPQATGAWLVDLRTWAATQAARLTALRTVLPAPAVAEADHSLVLLERMLNRADALRTRLSCSDVISGAVDDLGPLPAEGACVPRSEGADSAGLGGTVHSSASSSATTPSSDGAATPSPGPTERDPEGGLLSGLTPDQNPLGTAPGIASSTVNSTTGVPTTGPASSGPLLPPIKLPPLLPGMPGITIG</sequence>
<evidence type="ECO:0000256" key="2">
    <source>
        <dbReference type="SAM" id="Phobius"/>
    </source>
</evidence>
<organism evidence="4 5">
    <name type="scientific">Pseudonocardia hispaniensis</name>
    <dbReference type="NCBI Taxonomy" id="904933"/>
    <lineage>
        <taxon>Bacteria</taxon>
        <taxon>Bacillati</taxon>
        <taxon>Actinomycetota</taxon>
        <taxon>Actinomycetes</taxon>
        <taxon>Pseudonocardiales</taxon>
        <taxon>Pseudonocardiaceae</taxon>
        <taxon>Pseudonocardia</taxon>
    </lineage>
</organism>